<dbReference type="Proteomes" id="UP000325517">
    <property type="component" value="Chromosome"/>
</dbReference>
<dbReference type="AlphaFoldDB" id="A0A5J6SPW6"/>
<accession>A0A5J6SPW6</accession>
<evidence type="ECO:0000313" key="3">
    <source>
        <dbReference type="Proteomes" id="UP000325517"/>
    </source>
</evidence>
<organism evidence="2 3">
    <name type="scientific">Psychrobacillus glaciei</name>
    <dbReference type="NCBI Taxonomy" id="2283160"/>
    <lineage>
        <taxon>Bacteria</taxon>
        <taxon>Bacillati</taxon>
        <taxon>Bacillota</taxon>
        <taxon>Bacilli</taxon>
        <taxon>Bacillales</taxon>
        <taxon>Bacillaceae</taxon>
        <taxon>Psychrobacillus</taxon>
    </lineage>
</organism>
<dbReference type="EMBL" id="CP031223">
    <property type="protein sequence ID" value="QFG00041.1"/>
    <property type="molecule type" value="Genomic_DNA"/>
</dbReference>
<keyword evidence="1" id="KW-1133">Transmembrane helix</keyword>
<gene>
    <name evidence="2" type="ORF">PB01_15080</name>
</gene>
<name>A0A5J6SPW6_9BACI</name>
<feature type="transmembrane region" description="Helical" evidence="1">
    <location>
        <begin position="34"/>
        <end position="55"/>
    </location>
</feature>
<dbReference type="RefSeq" id="WP_151700932.1">
    <property type="nucleotide sequence ID" value="NZ_CP031223.1"/>
</dbReference>
<keyword evidence="1" id="KW-0472">Membrane</keyword>
<evidence type="ECO:0000256" key="1">
    <source>
        <dbReference type="SAM" id="Phobius"/>
    </source>
</evidence>
<keyword evidence="1" id="KW-0812">Transmembrane</keyword>
<proteinExistence type="predicted"/>
<keyword evidence="3" id="KW-1185">Reference proteome</keyword>
<sequence length="70" mass="8107">MFETLTGQLAVVITLAFGALLIALYPILYKANKYFAWFSLIMGVIVWLLLFWFTFGNEGIRFQILKYGLH</sequence>
<reference evidence="2 3" key="1">
    <citation type="submission" date="2018-07" db="EMBL/GenBank/DDBJ databases">
        <title>Complete genome sequence of Psychrobacillus sp. PB01, isolated from iceberg, and comparative genome analysis of Psychrobacillus strains.</title>
        <authorList>
            <person name="Lee P.C."/>
        </authorList>
    </citation>
    <scope>NUCLEOTIDE SEQUENCE [LARGE SCALE GENOMIC DNA]</scope>
    <source>
        <strain evidence="2 3">PB01</strain>
    </source>
</reference>
<protein>
    <recommendedName>
        <fullName evidence="4">DUF2759 domain-containing protein</fullName>
    </recommendedName>
</protein>
<evidence type="ECO:0000313" key="2">
    <source>
        <dbReference type="EMBL" id="QFG00041.1"/>
    </source>
</evidence>
<feature type="transmembrane region" description="Helical" evidence="1">
    <location>
        <begin position="9"/>
        <end position="28"/>
    </location>
</feature>
<evidence type="ECO:0008006" key="4">
    <source>
        <dbReference type="Google" id="ProtNLM"/>
    </source>
</evidence>
<dbReference type="KEGG" id="psyo:PB01_15080"/>
<dbReference type="OrthoDB" id="2971085at2"/>